<keyword evidence="3" id="KW-1185">Reference proteome</keyword>
<name>A0A9P6ZHG9_9AGAM</name>
<feature type="compositionally biased region" description="Acidic residues" evidence="1">
    <location>
        <begin position="376"/>
        <end position="397"/>
    </location>
</feature>
<dbReference type="Proteomes" id="UP000714275">
    <property type="component" value="Unassembled WGS sequence"/>
</dbReference>
<proteinExistence type="predicted"/>
<feature type="region of interest" description="Disordered" evidence="1">
    <location>
        <begin position="369"/>
        <end position="451"/>
    </location>
</feature>
<gene>
    <name evidence="2" type="ORF">EV702DRAFT_1051079</name>
</gene>
<evidence type="ECO:0000313" key="3">
    <source>
        <dbReference type="Proteomes" id="UP000714275"/>
    </source>
</evidence>
<evidence type="ECO:0000313" key="2">
    <source>
        <dbReference type="EMBL" id="KAG1765277.1"/>
    </source>
</evidence>
<protein>
    <submittedName>
        <fullName evidence="2">Uncharacterized protein</fullName>
    </submittedName>
</protein>
<organism evidence="2 3">
    <name type="scientific">Suillus placidus</name>
    <dbReference type="NCBI Taxonomy" id="48579"/>
    <lineage>
        <taxon>Eukaryota</taxon>
        <taxon>Fungi</taxon>
        <taxon>Dikarya</taxon>
        <taxon>Basidiomycota</taxon>
        <taxon>Agaricomycotina</taxon>
        <taxon>Agaricomycetes</taxon>
        <taxon>Agaricomycetidae</taxon>
        <taxon>Boletales</taxon>
        <taxon>Suillineae</taxon>
        <taxon>Suillaceae</taxon>
        <taxon>Suillus</taxon>
    </lineage>
</organism>
<dbReference type="Gene3D" id="3.60.130.30">
    <property type="match status" value="1"/>
</dbReference>
<dbReference type="EMBL" id="JABBWD010000110">
    <property type="protein sequence ID" value="KAG1765277.1"/>
    <property type="molecule type" value="Genomic_DNA"/>
</dbReference>
<dbReference type="OrthoDB" id="2690740at2759"/>
<dbReference type="AlphaFoldDB" id="A0A9P6ZHG9"/>
<feature type="region of interest" description="Disordered" evidence="1">
    <location>
        <begin position="241"/>
        <end position="357"/>
    </location>
</feature>
<feature type="compositionally biased region" description="Basic and acidic residues" evidence="1">
    <location>
        <begin position="283"/>
        <end position="294"/>
    </location>
</feature>
<accession>A0A9P6ZHG9</accession>
<feature type="compositionally biased region" description="Polar residues" evidence="1">
    <location>
        <begin position="249"/>
        <end position="277"/>
    </location>
</feature>
<reference evidence="2" key="1">
    <citation type="journal article" date="2020" name="New Phytol.">
        <title>Comparative genomics reveals dynamic genome evolution in host specialist ectomycorrhizal fungi.</title>
        <authorList>
            <person name="Lofgren L.A."/>
            <person name="Nguyen N.H."/>
            <person name="Vilgalys R."/>
            <person name="Ruytinx J."/>
            <person name="Liao H.L."/>
            <person name="Branco S."/>
            <person name="Kuo A."/>
            <person name="LaButti K."/>
            <person name="Lipzen A."/>
            <person name="Andreopoulos W."/>
            <person name="Pangilinan J."/>
            <person name="Riley R."/>
            <person name="Hundley H."/>
            <person name="Na H."/>
            <person name="Barry K."/>
            <person name="Grigoriev I.V."/>
            <person name="Stajich J.E."/>
            <person name="Kennedy P.G."/>
        </authorList>
    </citation>
    <scope>NUCLEOTIDE SEQUENCE</scope>
    <source>
        <strain evidence="2">DOB743</strain>
    </source>
</reference>
<comment type="caution">
    <text evidence="2">The sequence shown here is derived from an EMBL/GenBank/DDBJ whole genome shotgun (WGS) entry which is preliminary data.</text>
</comment>
<sequence>MTSVVLTLEFSCAVLFEETVEILMKTTAVDDNDKHPQTSADANPITAHGSWHPTHPTPTLFYYLSVILLSWYPARPPIADTFLDTGELKNEEWLSILAGEFDQFLSSLMTGIDAHLSVNGLALYYINIVLDKVFELLDEYLFRTLQQSLISGLEIILAPDQANDLLQLLESSMPLPPQLRALHQNMMVQASLQEERPRELDFNVTVLNAHIFYSILFWSWGLSEWSASDLYHNALNSRNMLPTPEPSLTPVTVRSHSVASDMQCPSEQRTLPSYTSTNRRRCRTEDTLSDHDGSLRPPTKRHRSSSCAGIGSPRQPDHEGETSEPNLGVLPQPEPEGEPPEPFFNPPRIARPPRKCPRGACRLRINVNAARRPEEHEDDGDVEDDDDEEEDEEVEEEAKEKEAMEGEDGEDENGERGEYGEGDEVRDDRDIQPVGGAQVQRGSWRRRASDEPRISCSDKAATIIAELASAHCTAQTPYVEDESLSSVVARCRGIVSKDICTNFLVMVNYMTLVCKCQSIRLKTGLHLKGIHAREIEGRPLCGVSYRTFLDWHSVGSKFIAIASGGSIYALVLIAGLGLRVSIASMVGPTHLHLADMLRSPPKGSLQRQLITDYIAPTIARMRSTFPLTIASMFSRVLIERYTVSKNVDCTDLSASDRFFDAIIQNLQVWRVCIAPVGDLTRVPVQSLNHKEFYGSSRPYSPPLSDVEEDEIEHIIIKTSYDPLSPKNKHFKAPRDRDANTKWTAVQRLCAESGERVSSIDALRKKLAAMYKAGVKKSPESYLRIPMSIIPNHHLELRNKDGSLMAFVSTGLPSHIRSSLEGHDAPSDVQPWLLEKDSMRTNHGQMETYLQEEFEMLMEVASVLPGNCMTPVAPFISLVININVSTKAHRDSFDRHLCLVIPIGHFEGGALCLLENGLVLELRPGDIALFRSSEVTHFNLDYWGTRASLVFQTDKEFASWVKDRNGWVDNATMHSFV</sequence>
<evidence type="ECO:0000256" key="1">
    <source>
        <dbReference type="SAM" id="MobiDB-lite"/>
    </source>
</evidence>